<dbReference type="EMBL" id="FOHO01000021">
    <property type="protein sequence ID" value="SEU04824.1"/>
    <property type="molecule type" value="Genomic_DNA"/>
</dbReference>
<evidence type="ECO:0000256" key="4">
    <source>
        <dbReference type="ARBA" id="ARBA00023172"/>
    </source>
</evidence>
<keyword evidence="7" id="KW-1185">Reference proteome</keyword>
<evidence type="ECO:0000313" key="6">
    <source>
        <dbReference type="EMBL" id="SEU04824.1"/>
    </source>
</evidence>
<accession>A0A1I0J708</accession>
<evidence type="ECO:0000256" key="3">
    <source>
        <dbReference type="ARBA" id="ARBA00023125"/>
    </source>
</evidence>
<proteinExistence type="inferred from homology"/>
<protein>
    <submittedName>
        <fullName evidence="6">Phage integrase family protein</fullName>
    </submittedName>
</protein>
<evidence type="ECO:0000259" key="5">
    <source>
        <dbReference type="PROSITE" id="PS51898"/>
    </source>
</evidence>
<dbReference type="Proteomes" id="UP000199180">
    <property type="component" value="Unassembled WGS sequence"/>
</dbReference>
<dbReference type="InterPro" id="IPR011010">
    <property type="entry name" value="DNA_brk_join_enz"/>
</dbReference>
<dbReference type="Gene3D" id="1.10.150.130">
    <property type="match status" value="1"/>
</dbReference>
<evidence type="ECO:0000256" key="1">
    <source>
        <dbReference type="ARBA" id="ARBA00008857"/>
    </source>
</evidence>
<dbReference type="SUPFAM" id="SSF56349">
    <property type="entry name" value="DNA breaking-rejoining enzymes"/>
    <property type="match status" value="1"/>
</dbReference>
<keyword evidence="3" id="KW-0238">DNA-binding</keyword>
<dbReference type="AlphaFoldDB" id="A0A1I0J708"/>
<organism evidence="6 7">
    <name type="scientific">Paracoccus homiensis</name>
    <dbReference type="NCBI Taxonomy" id="364199"/>
    <lineage>
        <taxon>Bacteria</taxon>
        <taxon>Pseudomonadati</taxon>
        <taxon>Pseudomonadota</taxon>
        <taxon>Alphaproteobacteria</taxon>
        <taxon>Rhodobacterales</taxon>
        <taxon>Paracoccaceae</taxon>
        <taxon>Paracoccus</taxon>
    </lineage>
</organism>
<keyword evidence="4" id="KW-0233">DNA recombination</keyword>
<keyword evidence="2" id="KW-0229">DNA integration</keyword>
<dbReference type="STRING" id="364199.SAMN04489858_12144"/>
<dbReference type="InterPro" id="IPR002104">
    <property type="entry name" value="Integrase_catalytic"/>
</dbReference>
<feature type="domain" description="Tyr recombinase" evidence="5">
    <location>
        <begin position="79"/>
        <end position="265"/>
    </location>
</feature>
<evidence type="ECO:0000313" key="7">
    <source>
        <dbReference type="Proteomes" id="UP000199180"/>
    </source>
</evidence>
<name>A0A1I0J708_9RHOB</name>
<dbReference type="InterPro" id="IPR050808">
    <property type="entry name" value="Phage_Integrase"/>
</dbReference>
<dbReference type="Gene3D" id="1.10.443.10">
    <property type="entry name" value="Intergrase catalytic core"/>
    <property type="match status" value="1"/>
</dbReference>
<dbReference type="InterPro" id="IPR013762">
    <property type="entry name" value="Integrase-like_cat_sf"/>
</dbReference>
<dbReference type="InterPro" id="IPR010998">
    <property type="entry name" value="Integrase_recombinase_N"/>
</dbReference>
<dbReference type="GO" id="GO:0015074">
    <property type="term" value="P:DNA integration"/>
    <property type="evidence" value="ECO:0007669"/>
    <property type="project" value="UniProtKB-KW"/>
</dbReference>
<dbReference type="GO" id="GO:0003677">
    <property type="term" value="F:DNA binding"/>
    <property type="evidence" value="ECO:0007669"/>
    <property type="project" value="UniProtKB-KW"/>
</dbReference>
<dbReference type="PANTHER" id="PTHR30629:SF2">
    <property type="entry name" value="PROPHAGE INTEGRASE INTS-RELATED"/>
    <property type="match status" value="1"/>
</dbReference>
<dbReference type="GO" id="GO:0006310">
    <property type="term" value="P:DNA recombination"/>
    <property type="evidence" value="ECO:0007669"/>
    <property type="project" value="UniProtKB-KW"/>
</dbReference>
<sequence>MSVTGDITLDNLRRDHANRFVKAVISRGKGPDGNGPATVERYLKQVSPVITTAIREFELPITNPFIGVTIPNKSEGQRKPRASFSTAELRAIQEACRGKNDQRRWAIAMLSDTGARLAEVVGLRKSDVVLDDPVPHIVITGHPQRRLKTPASKRKVPLIGEALWAAQQGMQTAGDLLFPDFAPRQPDSPVNAASASAALNKWLKDNKLVREGQTIHSFRHTMRDRLRHVEAPKEVADAIGGWARQSVGDGYGDGYELAKLKEYMDKL</sequence>
<dbReference type="Pfam" id="PF00589">
    <property type="entry name" value="Phage_integrase"/>
    <property type="match status" value="1"/>
</dbReference>
<gene>
    <name evidence="6" type="ORF">SAMN04489858_12144</name>
</gene>
<comment type="similarity">
    <text evidence="1">Belongs to the 'phage' integrase family.</text>
</comment>
<dbReference type="PANTHER" id="PTHR30629">
    <property type="entry name" value="PROPHAGE INTEGRASE"/>
    <property type="match status" value="1"/>
</dbReference>
<evidence type="ECO:0000256" key="2">
    <source>
        <dbReference type="ARBA" id="ARBA00022908"/>
    </source>
</evidence>
<reference evidence="6 7" key="1">
    <citation type="submission" date="2016-10" db="EMBL/GenBank/DDBJ databases">
        <authorList>
            <person name="de Groot N.N."/>
        </authorList>
    </citation>
    <scope>NUCLEOTIDE SEQUENCE [LARGE SCALE GENOMIC DNA]</scope>
    <source>
        <strain evidence="6 7">DSM 17862</strain>
    </source>
</reference>
<dbReference type="PROSITE" id="PS51898">
    <property type="entry name" value="TYR_RECOMBINASE"/>
    <property type="match status" value="1"/>
</dbReference>